<evidence type="ECO:0000313" key="5">
    <source>
        <dbReference type="Proteomes" id="UP000474104"/>
    </source>
</evidence>
<feature type="region of interest" description="Disordered" evidence="2">
    <location>
        <begin position="243"/>
        <end position="262"/>
    </location>
</feature>
<evidence type="ECO:0000259" key="3">
    <source>
        <dbReference type="Pfam" id="PF01464"/>
    </source>
</evidence>
<protein>
    <submittedName>
        <fullName evidence="4">Lytic transglycosylase domain-containing protein</fullName>
    </submittedName>
</protein>
<reference evidence="4 5" key="1">
    <citation type="submission" date="2019-07" db="EMBL/GenBank/DDBJ databases">
        <title>Draft genome sequences of 15 bacterial species constituting the stable defined intestinal microbiota of the GM15 gnotobiotic mouse model.</title>
        <authorList>
            <person name="Elie C."/>
            <person name="Mathieu A."/>
            <person name="Saliou A."/>
            <person name="Darnaud M."/>
            <person name="Leulier F."/>
            <person name="Tamellini A."/>
        </authorList>
    </citation>
    <scope>NUCLEOTIDE SEQUENCE [LARGE SCALE GENOMIC DNA]</scope>
    <source>
        <strain evidence="5">ASF 502</strain>
    </source>
</reference>
<dbReference type="Pfam" id="PF01464">
    <property type="entry name" value="SLT"/>
    <property type="match status" value="1"/>
</dbReference>
<dbReference type="SUPFAM" id="SSF53955">
    <property type="entry name" value="Lysozyme-like"/>
    <property type="match status" value="1"/>
</dbReference>
<dbReference type="Gene3D" id="1.10.530.10">
    <property type="match status" value="1"/>
</dbReference>
<dbReference type="Proteomes" id="UP000474104">
    <property type="component" value="Unassembled WGS sequence"/>
</dbReference>
<dbReference type="CDD" id="cd00254">
    <property type="entry name" value="LT-like"/>
    <property type="match status" value="1"/>
</dbReference>
<dbReference type="GO" id="GO:0016020">
    <property type="term" value="C:membrane"/>
    <property type="evidence" value="ECO:0007669"/>
    <property type="project" value="InterPro"/>
</dbReference>
<dbReference type="EMBL" id="VIRB01000057">
    <property type="protein sequence ID" value="NDO68738.1"/>
    <property type="molecule type" value="Genomic_DNA"/>
</dbReference>
<dbReference type="GO" id="GO:0000270">
    <property type="term" value="P:peptidoglycan metabolic process"/>
    <property type="evidence" value="ECO:0007669"/>
    <property type="project" value="InterPro"/>
</dbReference>
<comment type="similarity">
    <text evidence="1">Belongs to the transglycosylase Slt family.</text>
</comment>
<proteinExistence type="inferred from homology"/>
<feature type="compositionally biased region" description="Low complexity" evidence="2">
    <location>
        <begin position="243"/>
        <end position="253"/>
    </location>
</feature>
<name>A0A9X5H648_9FIRM</name>
<evidence type="ECO:0000256" key="2">
    <source>
        <dbReference type="SAM" id="MobiDB-lite"/>
    </source>
</evidence>
<dbReference type="InterPro" id="IPR023346">
    <property type="entry name" value="Lysozyme-like_dom_sf"/>
</dbReference>
<evidence type="ECO:0000313" key="4">
    <source>
        <dbReference type="EMBL" id="NDO68738.1"/>
    </source>
</evidence>
<dbReference type="PANTHER" id="PTHR37423">
    <property type="entry name" value="SOLUBLE LYTIC MUREIN TRANSGLYCOSYLASE-RELATED"/>
    <property type="match status" value="1"/>
</dbReference>
<evidence type="ECO:0000256" key="1">
    <source>
        <dbReference type="ARBA" id="ARBA00007734"/>
    </source>
</evidence>
<dbReference type="PROSITE" id="PS00922">
    <property type="entry name" value="TRANSGLYCOSYLASE"/>
    <property type="match status" value="1"/>
</dbReference>
<feature type="region of interest" description="Disordered" evidence="2">
    <location>
        <begin position="193"/>
        <end position="214"/>
    </location>
</feature>
<sequence length="262" mass="27731">MAMDYSVYQSLYTYMNSVLGQLQSLGTQSQTIGSLYSGKTQDDSLSFGETFRSAAGRMGVPESMDSIFEEAAEKYNVPINLLMAVGKAESGFNADAVSSAGAQGVMQLMPSTAAALGVDNAFDARSNIMGGAKYLSQKLQQYNGDVDLALAAYNAGSGNVAKYGGVPPFQETINYISRIKGYMGQELSTGKTVTTASGTSASQTRKNSGTAKNSLDATDLTQQLAEYFVGMMRLQMMSRVSSLGKGSSIGSLDSDSDYTSLW</sequence>
<dbReference type="InterPro" id="IPR008258">
    <property type="entry name" value="Transglycosylase_SLT_dom_1"/>
</dbReference>
<feature type="domain" description="Transglycosylase SLT" evidence="3">
    <location>
        <begin position="67"/>
        <end position="173"/>
    </location>
</feature>
<organism evidence="4 5">
    <name type="scientific">Schaedlerella arabinosiphila</name>
    <dbReference type="NCBI Taxonomy" id="2044587"/>
    <lineage>
        <taxon>Bacteria</taxon>
        <taxon>Bacillati</taxon>
        <taxon>Bacillota</taxon>
        <taxon>Clostridia</taxon>
        <taxon>Lachnospirales</taxon>
        <taxon>Lachnospiraceae</taxon>
        <taxon>Schaedlerella</taxon>
    </lineage>
</organism>
<gene>
    <name evidence="4" type="ORF">FMM80_08610</name>
</gene>
<dbReference type="GO" id="GO:0008933">
    <property type="term" value="F:peptidoglycan lytic transglycosylase activity"/>
    <property type="evidence" value="ECO:0007669"/>
    <property type="project" value="InterPro"/>
</dbReference>
<dbReference type="InterPro" id="IPR000189">
    <property type="entry name" value="Transglyc_AS"/>
</dbReference>
<accession>A0A9X5H648</accession>
<dbReference type="AlphaFoldDB" id="A0A9X5H648"/>
<comment type="caution">
    <text evidence="4">The sequence shown here is derived from an EMBL/GenBank/DDBJ whole genome shotgun (WGS) entry which is preliminary data.</text>
</comment>
<dbReference type="PANTHER" id="PTHR37423:SF2">
    <property type="entry name" value="MEMBRANE-BOUND LYTIC MUREIN TRANSGLYCOSYLASE C"/>
    <property type="match status" value="1"/>
</dbReference>